<evidence type="ECO:0000256" key="1">
    <source>
        <dbReference type="ARBA" id="ARBA00004236"/>
    </source>
</evidence>
<evidence type="ECO:0000313" key="12">
    <source>
        <dbReference type="EMBL" id="MEE3719580.1"/>
    </source>
</evidence>
<protein>
    <submittedName>
        <fullName evidence="12">Efflux RND transporter periplasmic adaptor subunit</fullName>
    </submittedName>
</protein>
<evidence type="ECO:0000256" key="6">
    <source>
        <dbReference type="ARBA" id="ARBA00023136"/>
    </source>
</evidence>
<dbReference type="InterPro" id="IPR006143">
    <property type="entry name" value="RND_pump_MFP"/>
</dbReference>
<dbReference type="Proteomes" id="UP001333818">
    <property type="component" value="Unassembled WGS sequence"/>
</dbReference>
<dbReference type="GO" id="GO:1990961">
    <property type="term" value="P:xenobiotic detoxification by transmembrane export across the plasma membrane"/>
    <property type="evidence" value="ECO:0007669"/>
    <property type="project" value="InterPro"/>
</dbReference>
<keyword evidence="6" id="KW-0472">Membrane</keyword>
<dbReference type="Pfam" id="PF25944">
    <property type="entry name" value="Beta-barrel_RND"/>
    <property type="match status" value="1"/>
</dbReference>
<dbReference type="GO" id="GO:0019898">
    <property type="term" value="C:extrinsic component of membrane"/>
    <property type="evidence" value="ECO:0007669"/>
    <property type="project" value="InterPro"/>
</dbReference>
<dbReference type="NCBIfam" id="TIGR01730">
    <property type="entry name" value="RND_mfp"/>
    <property type="match status" value="1"/>
</dbReference>
<keyword evidence="5 7" id="KW-0175">Coiled coil</keyword>
<dbReference type="GO" id="GO:0015562">
    <property type="term" value="F:efflux transmembrane transporter activity"/>
    <property type="evidence" value="ECO:0007669"/>
    <property type="project" value="TreeGrafter"/>
</dbReference>
<keyword evidence="8" id="KW-0732">Signal</keyword>
<evidence type="ECO:0000256" key="2">
    <source>
        <dbReference type="ARBA" id="ARBA00009477"/>
    </source>
</evidence>
<evidence type="ECO:0000313" key="13">
    <source>
        <dbReference type="Proteomes" id="UP001333818"/>
    </source>
</evidence>
<dbReference type="Gene3D" id="2.40.50.100">
    <property type="match status" value="2"/>
</dbReference>
<dbReference type="GO" id="GO:1990281">
    <property type="term" value="C:efflux pump complex"/>
    <property type="evidence" value="ECO:0007669"/>
    <property type="project" value="TreeGrafter"/>
</dbReference>
<dbReference type="Pfam" id="PF25876">
    <property type="entry name" value="HH_MFP_RND"/>
    <property type="match status" value="1"/>
</dbReference>
<keyword evidence="4" id="KW-0997">Cell inner membrane</keyword>
<evidence type="ECO:0000256" key="8">
    <source>
        <dbReference type="SAM" id="SignalP"/>
    </source>
</evidence>
<evidence type="ECO:0000259" key="11">
    <source>
        <dbReference type="Pfam" id="PF25944"/>
    </source>
</evidence>
<dbReference type="PANTHER" id="PTHR30469">
    <property type="entry name" value="MULTIDRUG RESISTANCE PROTEIN MDTA"/>
    <property type="match status" value="1"/>
</dbReference>
<evidence type="ECO:0000259" key="9">
    <source>
        <dbReference type="Pfam" id="PF25876"/>
    </source>
</evidence>
<comment type="similarity">
    <text evidence="2">Belongs to the membrane fusion protein (MFP) (TC 8.A.1) family.</text>
</comment>
<dbReference type="InterPro" id="IPR058624">
    <property type="entry name" value="MdtA-like_HH"/>
</dbReference>
<dbReference type="GO" id="GO:1990195">
    <property type="term" value="C:macrolide transmembrane transporter complex"/>
    <property type="evidence" value="ECO:0007669"/>
    <property type="project" value="InterPro"/>
</dbReference>
<comment type="subcellular location">
    <subcellularLocation>
        <location evidence="1">Cell membrane</location>
    </subcellularLocation>
</comment>
<gene>
    <name evidence="12" type="ORF">V2H45_22825</name>
</gene>
<dbReference type="GO" id="GO:0030313">
    <property type="term" value="C:cell envelope"/>
    <property type="evidence" value="ECO:0007669"/>
    <property type="project" value="UniProtKB-SubCell"/>
</dbReference>
<dbReference type="PANTHER" id="PTHR30469:SF39">
    <property type="entry name" value="SLL0180 PROTEIN"/>
    <property type="match status" value="1"/>
</dbReference>
<feature type="coiled-coil region" evidence="7">
    <location>
        <begin position="162"/>
        <end position="210"/>
    </location>
</feature>
<reference evidence="12" key="1">
    <citation type="submission" date="2024-01" db="EMBL/GenBank/DDBJ databases">
        <title>Bank of Algae and Cyanobacteria of the Azores (BACA) strain genomes.</title>
        <authorList>
            <person name="Luz R."/>
            <person name="Cordeiro R."/>
            <person name="Fonseca A."/>
            <person name="Goncalves V."/>
        </authorList>
    </citation>
    <scope>NUCLEOTIDE SEQUENCE</scope>
    <source>
        <strain evidence="12">BACA0141</strain>
    </source>
</reference>
<dbReference type="Pfam" id="PF25917">
    <property type="entry name" value="BSH_RND"/>
    <property type="match status" value="1"/>
</dbReference>
<dbReference type="InterPro" id="IPR058626">
    <property type="entry name" value="MdtA-like_b-barrel"/>
</dbReference>
<sequence>MLTKMPRKFLPVVLAVSLSLGACGQGGEPPRGGGPASVKIESVMSGTVTDSSDYVASLQSRKSVTLQPRVDGQILAIYVKPGDRVEAGTPLLQIDPAKQQATVTSFNATVLSSQADVENARATLINLQAARAAKESELAYTQKQFRRYSDLTKEGATTQQALDDTANKLRTAQADLNAIDAQIRAQGASIASAETRVAKSEADVVQQEVQLQYYTIAAPFAGVVGDIPVKVGDYVSNATQLTQVTENRALEVQISVPVEKAPQLRIGLPVELRDGQDQKISEGTVSFISPNISAQTQSILVKANFDNSKNTLRASQFVRARVIWSTKPGILVPTSAIARVGGQDFIFVAETKTQEGKPPQLVASQKAVKLGKIVGNNQEVLEGLKPNAQIVVAGILTLRDGVPIMPAPPETPQPKK</sequence>
<proteinExistence type="inferred from homology"/>
<dbReference type="Gene3D" id="6.10.140.1990">
    <property type="match status" value="1"/>
</dbReference>
<dbReference type="Gene3D" id="2.40.420.20">
    <property type="match status" value="1"/>
</dbReference>
<comment type="caution">
    <text evidence="12">The sequence shown here is derived from an EMBL/GenBank/DDBJ whole genome shotgun (WGS) entry which is preliminary data.</text>
</comment>
<evidence type="ECO:0000259" key="10">
    <source>
        <dbReference type="Pfam" id="PF25917"/>
    </source>
</evidence>
<evidence type="ECO:0000256" key="3">
    <source>
        <dbReference type="ARBA" id="ARBA00022475"/>
    </source>
</evidence>
<accession>A0AAW9Q8N6</accession>
<dbReference type="SUPFAM" id="SSF111369">
    <property type="entry name" value="HlyD-like secretion proteins"/>
    <property type="match status" value="1"/>
</dbReference>
<evidence type="ECO:0000256" key="5">
    <source>
        <dbReference type="ARBA" id="ARBA00023054"/>
    </source>
</evidence>
<name>A0AAW9Q8N6_9CYAN</name>
<feature type="domain" description="Multidrug resistance protein MdtA-like barrel-sandwich hybrid" evidence="10">
    <location>
        <begin position="63"/>
        <end position="245"/>
    </location>
</feature>
<organism evidence="12 13">
    <name type="scientific">Tumidithrix elongata BACA0141</name>
    <dbReference type="NCBI Taxonomy" id="2716417"/>
    <lineage>
        <taxon>Bacteria</taxon>
        <taxon>Bacillati</taxon>
        <taxon>Cyanobacteriota</taxon>
        <taxon>Cyanophyceae</taxon>
        <taxon>Pseudanabaenales</taxon>
        <taxon>Pseudanabaenaceae</taxon>
        <taxon>Tumidithrix</taxon>
        <taxon>Tumidithrix elongata</taxon>
    </lineage>
</organism>
<keyword evidence="3" id="KW-1003">Cell membrane</keyword>
<dbReference type="InterPro" id="IPR058625">
    <property type="entry name" value="MdtA-like_BSH"/>
</dbReference>
<feature type="signal peptide" evidence="8">
    <location>
        <begin position="1"/>
        <end position="24"/>
    </location>
</feature>
<evidence type="ECO:0000256" key="4">
    <source>
        <dbReference type="ARBA" id="ARBA00022519"/>
    </source>
</evidence>
<feature type="domain" description="Multidrug resistance protein MdtA-like alpha-helical hairpin" evidence="9">
    <location>
        <begin position="124"/>
        <end position="195"/>
    </location>
</feature>
<dbReference type="EMBL" id="JAZBJZ010000145">
    <property type="protein sequence ID" value="MEE3719580.1"/>
    <property type="molecule type" value="Genomic_DNA"/>
</dbReference>
<feature type="chain" id="PRO_5043835817" evidence="8">
    <location>
        <begin position="25"/>
        <end position="416"/>
    </location>
</feature>
<feature type="domain" description="Multidrug resistance protein MdtA-like beta-barrel" evidence="11">
    <location>
        <begin position="268"/>
        <end position="322"/>
    </location>
</feature>
<dbReference type="InterPro" id="IPR030190">
    <property type="entry name" value="MacA_alpha-hairpin_sf"/>
</dbReference>
<keyword evidence="13" id="KW-1185">Reference proteome</keyword>
<evidence type="ECO:0000256" key="7">
    <source>
        <dbReference type="SAM" id="Coils"/>
    </source>
</evidence>
<dbReference type="Gene3D" id="2.40.30.170">
    <property type="match status" value="1"/>
</dbReference>
<dbReference type="PROSITE" id="PS51257">
    <property type="entry name" value="PROKAR_LIPOPROTEIN"/>
    <property type="match status" value="1"/>
</dbReference>
<dbReference type="AlphaFoldDB" id="A0AAW9Q8N6"/>